<gene>
    <name evidence="2" type="ORF">XE03_1592</name>
</gene>
<dbReference type="SMART" id="SM01002">
    <property type="entry name" value="AlaDh_PNT_C"/>
    <property type="match status" value="1"/>
</dbReference>
<proteinExistence type="predicted"/>
<evidence type="ECO:0000259" key="1">
    <source>
        <dbReference type="SMART" id="SM01002"/>
    </source>
</evidence>
<dbReference type="Proteomes" id="UP000053467">
    <property type="component" value="Unassembled WGS sequence"/>
</dbReference>
<dbReference type="PANTHER" id="PTHR42795">
    <property type="entry name" value="ALANINE DEHYDROGENASE"/>
    <property type="match status" value="1"/>
</dbReference>
<feature type="domain" description="Alanine dehydrogenase/pyridine nucleotide transhydrogenase NAD(H)-binding" evidence="1">
    <location>
        <begin position="43"/>
        <end position="146"/>
    </location>
</feature>
<protein>
    <submittedName>
        <fullName evidence="2">Alanine dehydrogenase</fullName>
    </submittedName>
</protein>
<dbReference type="SUPFAM" id="SSF52283">
    <property type="entry name" value="Formate/glycerate dehydrogenase catalytic domain-like"/>
    <property type="match status" value="1"/>
</dbReference>
<evidence type="ECO:0000313" key="3">
    <source>
        <dbReference type="Proteomes" id="UP000053467"/>
    </source>
</evidence>
<sequence length="146" mass="15237">MVEKKVIAIAYETIQLEDGSLPLLTPMSEVAGRLSIQAGAHFLEKPQGGSGVLLGGVPGVRPGKVVIVGGVVGLNAARMALGLRAEVVVMEISTSRMAYLDDLFQGKLKTLMSNQYNLSREIKDAGLVVGAVLIPGAKAPKLITEG</sequence>
<dbReference type="PANTHER" id="PTHR42795:SF1">
    <property type="entry name" value="ALANINE DEHYDROGENASE"/>
    <property type="match status" value="1"/>
</dbReference>
<dbReference type="Gene3D" id="3.40.50.720">
    <property type="entry name" value="NAD(P)-binding Rossmann-like Domain"/>
    <property type="match status" value="2"/>
</dbReference>
<comment type="caution">
    <text evidence="2">The sequence shown here is derived from an EMBL/GenBank/DDBJ whole genome shotgun (WGS) entry which is preliminary data.</text>
</comment>
<dbReference type="InterPro" id="IPR036291">
    <property type="entry name" value="NAD(P)-bd_dom_sf"/>
</dbReference>
<dbReference type="GO" id="GO:0000286">
    <property type="term" value="F:alanine dehydrogenase activity"/>
    <property type="evidence" value="ECO:0007669"/>
    <property type="project" value="TreeGrafter"/>
</dbReference>
<evidence type="ECO:0000313" key="2">
    <source>
        <dbReference type="EMBL" id="KUK86277.1"/>
    </source>
</evidence>
<dbReference type="EMBL" id="LGGX01000023">
    <property type="protein sequence ID" value="KUK86277.1"/>
    <property type="molecule type" value="Genomic_DNA"/>
</dbReference>
<dbReference type="PATRIC" id="fig|1635277.3.peg.954"/>
<dbReference type="GO" id="GO:0006524">
    <property type="term" value="P:alanine catabolic process"/>
    <property type="evidence" value="ECO:0007669"/>
    <property type="project" value="TreeGrafter"/>
</dbReference>
<dbReference type="InterPro" id="IPR007698">
    <property type="entry name" value="AlaDH/PNT_NAD(H)-bd"/>
</dbReference>
<name>A0A124G050_UNCT6</name>
<organism evidence="2 3">
    <name type="scientific">candidate division TA06 bacterium 34_109</name>
    <dbReference type="NCBI Taxonomy" id="1635277"/>
    <lineage>
        <taxon>Bacteria</taxon>
        <taxon>Bacteria division TA06</taxon>
    </lineage>
</organism>
<accession>A0A124G050</accession>
<dbReference type="Pfam" id="PF01262">
    <property type="entry name" value="AlaDh_PNT_C"/>
    <property type="match status" value="1"/>
</dbReference>
<dbReference type="SUPFAM" id="SSF51735">
    <property type="entry name" value="NAD(P)-binding Rossmann-fold domains"/>
    <property type="match status" value="1"/>
</dbReference>
<dbReference type="AlphaFoldDB" id="A0A124G050"/>
<dbReference type="GO" id="GO:0005886">
    <property type="term" value="C:plasma membrane"/>
    <property type="evidence" value="ECO:0007669"/>
    <property type="project" value="TreeGrafter"/>
</dbReference>
<reference evidence="3" key="1">
    <citation type="journal article" date="2015" name="MBio">
        <title>Genome-Resolved Metagenomic Analysis Reveals Roles for Candidate Phyla and Other Microbial Community Members in Biogeochemical Transformations in Oil Reservoirs.</title>
        <authorList>
            <person name="Hu P."/>
            <person name="Tom L."/>
            <person name="Singh A."/>
            <person name="Thomas B.C."/>
            <person name="Baker B.J."/>
            <person name="Piceno Y.M."/>
            <person name="Andersen G.L."/>
            <person name="Banfield J.F."/>
        </authorList>
    </citation>
    <scope>NUCLEOTIDE SEQUENCE [LARGE SCALE GENOMIC DNA]</scope>
</reference>